<feature type="region of interest" description="Disordered" evidence="1">
    <location>
        <begin position="123"/>
        <end position="146"/>
    </location>
</feature>
<dbReference type="EMBL" id="BLAU01000001">
    <property type="protein sequence ID" value="GET22568.1"/>
    <property type="molecule type" value="Genomic_DNA"/>
</dbReference>
<dbReference type="Gene3D" id="2.30.30.730">
    <property type="match status" value="1"/>
</dbReference>
<dbReference type="Pfam" id="PF18347">
    <property type="entry name" value="DUF5606"/>
    <property type="match status" value="1"/>
</dbReference>
<dbReference type="AlphaFoldDB" id="A0A2P8CAH4"/>
<dbReference type="Gene3D" id="1.10.10.1650">
    <property type="match status" value="1"/>
</dbReference>
<evidence type="ECO:0000313" key="4">
    <source>
        <dbReference type="EMBL" id="GET22568.1"/>
    </source>
</evidence>
<gene>
    <name evidence="5" type="ORF">CLV93_10781</name>
    <name evidence="4" type="ORF">JCM18694_28140</name>
</gene>
<name>A0A2P8CAH4_9BACT</name>
<protein>
    <submittedName>
        <fullName evidence="5">Uncharacterized protein</fullName>
    </submittedName>
</protein>
<dbReference type="EMBL" id="PYGC01000007">
    <property type="protein sequence ID" value="PSK81971.1"/>
    <property type="molecule type" value="Genomic_DNA"/>
</dbReference>
<feature type="domain" description="DUF6852" evidence="3">
    <location>
        <begin position="50"/>
        <end position="118"/>
    </location>
</feature>
<dbReference type="InterPro" id="IPR049281">
    <property type="entry name" value="BVU_3817-like_C_sf"/>
</dbReference>
<sequence>MLKGILAISGQPGLFKVVSEGKNNIIVESLLNGKKMPAFASSKISSLEDIAIYTSQEDVPLKEVFKNIMEKEDGGKAISHKASTEELTNYFGEVLPEYDRDQVYISDIRKVIQWYNLLQEKELLNDEDEEESEESETSEEADDSKE</sequence>
<proteinExistence type="predicted"/>
<dbReference type="InterPro" id="IPR049280">
    <property type="entry name" value="DUF6852"/>
</dbReference>
<evidence type="ECO:0000256" key="1">
    <source>
        <dbReference type="SAM" id="MobiDB-lite"/>
    </source>
</evidence>
<comment type="caution">
    <text evidence="5">The sequence shown here is derived from an EMBL/GenBank/DDBJ whole genome shotgun (WGS) entry which is preliminary data.</text>
</comment>
<dbReference type="Pfam" id="PF21186">
    <property type="entry name" value="DUF6852"/>
    <property type="match status" value="1"/>
</dbReference>
<dbReference type="Proteomes" id="UP000240621">
    <property type="component" value="Unassembled WGS sequence"/>
</dbReference>
<dbReference type="InterPro" id="IPR041218">
    <property type="entry name" value="DUF5606"/>
</dbReference>
<evidence type="ECO:0000313" key="7">
    <source>
        <dbReference type="Proteomes" id="UP000396862"/>
    </source>
</evidence>
<reference evidence="5 6" key="1">
    <citation type="submission" date="2018-03" db="EMBL/GenBank/DDBJ databases">
        <title>Genomic Encyclopedia of Archaeal and Bacterial Type Strains, Phase II (KMG-II): from individual species to whole genera.</title>
        <authorList>
            <person name="Goeker M."/>
        </authorList>
    </citation>
    <scope>NUCLEOTIDE SEQUENCE [LARGE SCALE GENOMIC DNA]</scope>
    <source>
        <strain evidence="5 6">DSM 27267</strain>
    </source>
</reference>
<evidence type="ECO:0000259" key="3">
    <source>
        <dbReference type="Pfam" id="PF21186"/>
    </source>
</evidence>
<feature type="domain" description="DUF5606" evidence="2">
    <location>
        <begin position="2"/>
        <end position="47"/>
    </location>
</feature>
<keyword evidence="7" id="KW-1185">Reference proteome</keyword>
<dbReference type="InterPro" id="IPR049282">
    <property type="entry name" value="BVU_3817_N_sf"/>
</dbReference>
<dbReference type="Proteomes" id="UP000396862">
    <property type="component" value="Unassembled WGS sequence"/>
</dbReference>
<feature type="compositionally biased region" description="Acidic residues" evidence="1">
    <location>
        <begin position="125"/>
        <end position="146"/>
    </location>
</feature>
<evidence type="ECO:0000313" key="5">
    <source>
        <dbReference type="EMBL" id="PSK81971.1"/>
    </source>
</evidence>
<evidence type="ECO:0000259" key="2">
    <source>
        <dbReference type="Pfam" id="PF18347"/>
    </source>
</evidence>
<evidence type="ECO:0000313" key="6">
    <source>
        <dbReference type="Proteomes" id="UP000240621"/>
    </source>
</evidence>
<dbReference type="RefSeq" id="WP_106542777.1">
    <property type="nucleotide sequence ID" value="NZ_BLAU01000001.1"/>
</dbReference>
<organism evidence="5 6">
    <name type="scientific">Prolixibacter denitrificans</name>
    <dbReference type="NCBI Taxonomy" id="1541063"/>
    <lineage>
        <taxon>Bacteria</taxon>
        <taxon>Pseudomonadati</taxon>
        <taxon>Bacteroidota</taxon>
        <taxon>Bacteroidia</taxon>
        <taxon>Marinilabiliales</taxon>
        <taxon>Prolixibacteraceae</taxon>
        <taxon>Prolixibacter</taxon>
    </lineage>
</organism>
<dbReference type="OrthoDB" id="675198at2"/>
<accession>A0A2P8CAH4</accession>
<reference evidence="4 7" key="2">
    <citation type="submission" date="2019-10" db="EMBL/GenBank/DDBJ databases">
        <title>Prolixibacter strains distinguished by the presence of nitrate reductase genes were adept at nitrate-dependent anaerobic corrosion of metallic iron and carbon steel.</title>
        <authorList>
            <person name="Iino T."/>
            <person name="Shono N."/>
            <person name="Ito K."/>
            <person name="Nakamura R."/>
            <person name="Sueoka K."/>
            <person name="Harayama S."/>
            <person name="Ohkuma M."/>
        </authorList>
    </citation>
    <scope>NUCLEOTIDE SEQUENCE [LARGE SCALE GENOMIC DNA]</scope>
    <source>
        <strain evidence="4 7">MIC1-1</strain>
    </source>
</reference>